<dbReference type="PANTHER" id="PTHR13091">
    <property type="entry name" value="AMPLIFIED IN BREAST CANCER 2-RELATED"/>
    <property type="match status" value="1"/>
</dbReference>
<feature type="region of interest" description="Disordered" evidence="5">
    <location>
        <begin position="89"/>
        <end position="108"/>
    </location>
</feature>
<feature type="compositionally biased region" description="Basic and acidic residues" evidence="5">
    <location>
        <begin position="425"/>
        <end position="439"/>
    </location>
</feature>
<dbReference type="PANTHER" id="PTHR13091:SF0">
    <property type="entry name" value="NONSENSE-MEDIATED MRNA DECAY FACTOR SMG8"/>
    <property type="match status" value="1"/>
</dbReference>
<dbReference type="Pfam" id="PF10220">
    <property type="entry name" value="Smg8_Smg9"/>
    <property type="match status" value="3"/>
</dbReference>
<evidence type="ECO:0000256" key="4">
    <source>
        <dbReference type="RuleBase" id="RU367133"/>
    </source>
</evidence>
<comment type="function">
    <text evidence="4">Involved in nonsense-mediated decay (NMD) of mRNAs containing premature stop codons.</text>
</comment>
<dbReference type="GeneID" id="100374840"/>
<feature type="non-terminal residue" evidence="7">
    <location>
        <position position="1"/>
    </location>
</feature>
<gene>
    <name evidence="7" type="primary">LOC100374840</name>
</gene>
<feature type="region of interest" description="Disordered" evidence="5">
    <location>
        <begin position="412"/>
        <end position="445"/>
    </location>
</feature>
<accession>A0ABM0MJ96</accession>
<keyword evidence="2 4" id="KW-0866">Nonsense-mediated mRNA decay</keyword>
<comment type="similarity">
    <text evidence="1 4">Belongs to the SMG8 family.</text>
</comment>
<name>A0ABM0MJ96_SACKO</name>
<evidence type="ECO:0000256" key="3">
    <source>
        <dbReference type="ARBA" id="ARBA00029509"/>
    </source>
</evidence>
<dbReference type="InterPro" id="IPR019354">
    <property type="entry name" value="SMG8-like"/>
</dbReference>
<reference evidence="7" key="1">
    <citation type="submission" date="2025-08" db="UniProtKB">
        <authorList>
            <consortium name="RefSeq"/>
        </authorList>
    </citation>
    <scope>IDENTIFICATION</scope>
    <source>
        <tissue evidence="7">Testes</tissue>
    </source>
</reference>
<proteinExistence type="inferred from homology"/>
<evidence type="ECO:0000256" key="5">
    <source>
        <dbReference type="SAM" id="MobiDB-lite"/>
    </source>
</evidence>
<evidence type="ECO:0000313" key="6">
    <source>
        <dbReference type="Proteomes" id="UP000694865"/>
    </source>
</evidence>
<dbReference type="RefSeq" id="XP_006820087.1">
    <property type="nucleotide sequence ID" value="XM_006820024.1"/>
</dbReference>
<evidence type="ECO:0000256" key="2">
    <source>
        <dbReference type="ARBA" id="ARBA00023161"/>
    </source>
</evidence>
<protein>
    <recommendedName>
        <fullName evidence="3 4">Nonsense-mediated mRNA decay factor SMG8</fullName>
    </recommendedName>
</protein>
<keyword evidence="6" id="KW-1185">Reference proteome</keyword>
<feature type="compositionally biased region" description="Basic and acidic residues" evidence="5">
    <location>
        <begin position="89"/>
        <end position="101"/>
    </location>
</feature>
<sequence length="445" mass="49529">RCGKVLPLACRTYQEKLPDHYTNVVHRNKLSQAMRVFSQHARGPAYEHFADQLQEECERFWHHNRRLCEVVSLTGNHCIHPLHIVPGTKEESVAEQNKDETSPPIMHHASHNKSTCTCNCGRKQAQREDPFDIKSANYDFFQNLEPKCCGVLEHWKFPVFQPSEDETLEPKEISALDVNPHIPIHKTESNASSTEQGRAETQPCALSIALSLGQSGGSEIFGGHGSDNSSADGMLDILSVSDVTHIVHKDKQQPRRQASTTEYLADTSHDSHVRAYIGDEYECPRGVRFICSGPDKMLKVTGSSNIKDTANRLVTMDMPLYFPCPCRSAKSHRAQLMRVFIVCPDGPVHIRLNPRVQPGSVTAPIYNTGVGDDGIVLPTNALWTFLVAGLDQPGFLHGSSFLLPWDIPIPSEAKSEQNWPAPSEGGRRGGKKMDKRAQKDMIQNG</sequence>
<dbReference type="Proteomes" id="UP000694865">
    <property type="component" value="Unplaced"/>
</dbReference>
<evidence type="ECO:0000256" key="1">
    <source>
        <dbReference type="ARBA" id="ARBA00006443"/>
    </source>
</evidence>
<organism evidence="6 7">
    <name type="scientific">Saccoglossus kowalevskii</name>
    <name type="common">Acorn worm</name>
    <dbReference type="NCBI Taxonomy" id="10224"/>
    <lineage>
        <taxon>Eukaryota</taxon>
        <taxon>Metazoa</taxon>
        <taxon>Hemichordata</taxon>
        <taxon>Enteropneusta</taxon>
        <taxon>Harrimaniidae</taxon>
        <taxon>Saccoglossus</taxon>
    </lineage>
</organism>
<evidence type="ECO:0000313" key="7">
    <source>
        <dbReference type="RefSeq" id="XP_006820087.1"/>
    </source>
</evidence>